<dbReference type="PANTHER" id="PTHR16201:SF37">
    <property type="entry name" value="PQ-LOOP REPEAT-CONTAINING PROTEIN"/>
    <property type="match status" value="1"/>
</dbReference>
<evidence type="ECO:0000256" key="1">
    <source>
        <dbReference type="ARBA" id="ARBA00004141"/>
    </source>
</evidence>
<evidence type="ECO:0000256" key="3">
    <source>
        <dbReference type="ARBA" id="ARBA00022989"/>
    </source>
</evidence>
<organism evidence="7 8">
    <name type="scientific">Athelia psychrophila</name>
    <dbReference type="NCBI Taxonomy" id="1759441"/>
    <lineage>
        <taxon>Eukaryota</taxon>
        <taxon>Fungi</taxon>
        <taxon>Dikarya</taxon>
        <taxon>Basidiomycota</taxon>
        <taxon>Agaricomycotina</taxon>
        <taxon>Agaricomycetes</taxon>
        <taxon>Agaricomycetidae</taxon>
        <taxon>Atheliales</taxon>
        <taxon>Atheliaceae</taxon>
        <taxon>Athelia</taxon>
    </lineage>
</organism>
<proteinExistence type="predicted"/>
<dbReference type="InterPro" id="IPR006603">
    <property type="entry name" value="PQ-loop_rpt"/>
</dbReference>
<dbReference type="InterPro" id="IPR051415">
    <property type="entry name" value="LAAT-1"/>
</dbReference>
<keyword evidence="4 6" id="KW-0472">Membrane</keyword>
<evidence type="ECO:0000256" key="5">
    <source>
        <dbReference type="SAM" id="MobiDB-lite"/>
    </source>
</evidence>
<protein>
    <recommendedName>
        <fullName evidence="9">PQ-loop-domain-containing protein</fullName>
    </recommendedName>
</protein>
<evidence type="ECO:0000313" key="8">
    <source>
        <dbReference type="Proteomes" id="UP000076532"/>
    </source>
</evidence>
<dbReference type="OrthoDB" id="407617at2759"/>
<feature type="transmembrane region" description="Helical" evidence="6">
    <location>
        <begin position="200"/>
        <end position="217"/>
    </location>
</feature>
<accession>A0A166JN78</accession>
<feature type="transmembrane region" description="Helical" evidence="6">
    <location>
        <begin position="67"/>
        <end position="85"/>
    </location>
</feature>
<evidence type="ECO:0008006" key="9">
    <source>
        <dbReference type="Google" id="ProtNLM"/>
    </source>
</evidence>
<evidence type="ECO:0000313" key="7">
    <source>
        <dbReference type="EMBL" id="KZP21040.1"/>
    </source>
</evidence>
<dbReference type="SMART" id="SM00679">
    <property type="entry name" value="CTNS"/>
    <property type="match status" value="2"/>
</dbReference>
<dbReference type="GO" id="GO:0016020">
    <property type="term" value="C:membrane"/>
    <property type="evidence" value="ECO:0007669"/>
    <property type="project" value="UniProtKB-SubCell"/>
</dbReference>
<feature type="transmembrane region" description="Helical" evidence="6">
    <location>
        <begin position="97"/>
        <end position="121"/>
    </location>
</feature>
<sequence>MPTNLVAENAFGYLGTCVIFWMIQLIPQIWKSYRTQSTDGYSHWLALLWAVAAPFLGAYAVVQNLNVPLIVQPQVFCALSLVSWGQCQYYSHKRSKVLAAAMTLGVGVLLGGLEVGLIFAVKSVYHDGVGNTRALDFVGIMASVLISIALFPQYYEIWKHQEVIGISVLFMVVDLLGGVWSDLSLVFKGGKLDVIAATSYSLVVALDAVVIICAMVLNPRANRRRSREAAAVRDEEEKGSQRTDVETDA</sequence>
<keyword evidence="3 6" id="KW-1133">Transmembrane helix</keyword>
<feature type="transmembrane region" description="Helical" evidence="6">
    <location>
        <begin position="163"/>
        <end position="180"/>
    </location>
</feature>
<dbReference type="STRING" id="436010.A0A166JN78"/>
<keyword evidence="2 6" id="KW-0812">Transmembrane</keyword>
<feature type="region of interest" description="Disordered" evidence="5">
    <location>
        <begin position="227"/>
        <end position="249"/>
    </location>
</feature>
<dbReference type="PANTHER" id="PTHR16201">
    <property type="entry name" value="SEVEN TRANSMEMBRANE PROTEIN 1-RELATED"/>
    <property type="match status" value="1"/>
</dbReference>
<evidence type="ECO:0000256" key="6">
    <source>
        <dbReference type="SAM" id="Phobius"/>
    </source>
</evidence>
<reference evidence="7 8" key="1">
    <citation type="journal article" date="2016" name="Mol. Biol. Evol.">
        <title>Comparative Genomics of Early-Diverging Mushroom-Forming Fungi Provides Insights into the Origins of Lignocellulose Decay Capabilities.</title>
        <authorList>
            <person name="Nagy L.G."/>
            <person name="Riley R."/>
            <person name="Tritt A."/>
            <person name="Adam C."/>
            <person name="Daum C."/>
            <person name="Floudas D."/>
            <person name="Sun H."/>
            <person name="Yadav J.S."/>
            <person name="Pangilinan J."/>
            <person name="Larsson K.H."/>
            <person name="Matsuura K."/>
            <person name="Barry K."/>
            <person name="Labutti K."/>
            <person name="Kuo R."/>
            <person name="Ohm R.A."/>
            <person name="Bhattacharya S.S."/>
            <person name="Shirouzu T."/>
            <person name="Yoshinaga Y."/>
            <person name="Martin F.M."/>
            <person name="Grigoriev I.V."/>
            <person name="Hibbett D.S."/>
        </authorList>
    </citation>
    <scope>NUCLEOTIDE SEQUENCE [LARGE SCALE GENOMIC DNA]</scope>
    <source>
        <strain evidence="7 8">CBS 109695</strain>
    </source>
</reference>
<feature type="transmembrane region" description="Helical" evidence="6">
    <location>
        <begin position="42"/>
        <end position="61"/>
    </location>
</feature>
<evidence type="ECO:0000256" key="4">
    <source>
        <dbReference type="ARBA" id="ARBA00023136"/>
    </source>
</evidence>
<dbReference type="Gene3D" id="1.20.1280.290">
    <property type="match status" value="2"/>
</dbReference>
<feature type="transmembrane region" description="Helical" evidence="6">
    <location>
        <begin position="133"/>
        <end position="151"/>
    </location>
</feature>
<dbReference type="AlphaFoldDB" id="A0A166JN78"/>
<name>A0A166JN78_9AGAM</name>
<dbReference type="Pfam" id="PF04193">
    <property type="entry name" value="PQ-loop"/>
    <property type="match status" value="2"/>
</dbReference>
<dbReference type="EMBL" id="KV417550">
    <property type="protein sequence ID" value="KZP21040.1"/>
    <property type="molecule type" value="Genomic_DNA"/>
</dbReference>
<feature type="transmembrane region" description="Helical" evidence="6">
    <location>
        <begin position="12"/>
        <end position="30"/>
    </location>
</feature>
<comment type="subcellular location">
    <subcellularLocation>
        <location evidence="1">Membrane</location>
        <topology evidence="1">Multi-pass membrane protein</topology>
    </subcellularLocation>
</comment>
<evidence type="ECO:0000256" key="2">
    <source>
        <dbReference type="ARBA" id="ARBA00022692"/>
    </source>
</evidence>
<gene>
    <name evidence="7" type="ORF">FIBSPDRAFT_741378</name>
</gene>
<keyword evidence="8" id="KW-1185">Reference proteome</keyword>
<dbReference type="Proteomes" id="UP000076532">
    <property type="component" value="Unassembled WGS sequence"/>
</dbReference>